<dbReference type="EMBL" id="CP116341">
    <property type="protein sequence ID" value="WOV84391.1"/>
    <property type="molecule type" value="Genomic_DNA"/>
</dbReference>
<evidence type="ECO:0000313" key="2">
    <source>
        <dbReference type="Proteomes" id="UP001303532"/>
    </source>
</evidence>
<organism evidence="1 2">
    <name type="scientific">Sporosarcina jeotgali</name>
    <dbReference type="NCBI Taxonomy" id="3020056"/>
    <lineage>
        <taxon>Bacteria</taxon>
        <taxon>Bacillati</taxon>
        <taxon>Bacillota</taxon>
        <taxon>Bacilli</taxon>
        <taxon>Bacillales</taxon>
        <taxon>Caryophanaceae</taxon>
        <taxon>Sporosarcina</taxon>
    </lineage>
</organism>
<protein>
    <recommendedName>
        <fullName evidence="3">DUF4367 domain-containing protein</fullName>
    </recommendedName>
</protein>
<reference evidence="1 2" key="1">
    <citation type="submission" date="2023-01" db="EMBL/GenBank/DDBJ databases">
        <title>Sporosarcina sp. nov., isolated from Korean tranditional fermented seafood 'Jeotgal'.</title>
        <authorList>
            <person name="Yang A.-I."/>
        </authorList>
    </citation>
    <scope>NUCLEOTIDE SEQUENCE [LARGE SCALE GENOMIC DNA]</scope>
    <source>
        <strain evidence="1 2">B2O-1</strain>
    </source>
</reference>
<evidence type="ECO:0000313" key="1">
    <source>
        <dbReference type="EMBL" id="WOV84391.1"/>
    </source>
</evidence>
<proteinExistence type="predicted"/>
<keyword evidence="2" id="KW-1185">Reference proteome</keyword>
<gene>
    <name evidence="1" type="ORF">PGH26_00135</name>
</gene>
<evidence type="ECO:0008006" key="3">
    <source>
        <dbReference type="Google" id="ProtNLM"/>
    </source>
</evidence>
<dbReference type="Proteomes" id="UP001303532">
    <property type="component" value="Chromosome"/>
</dbReference>
<accession>A0ABZ0KW41</accession>
<name>A0ABZ0KW41_9BACL</name>
<sequence length="91" mass="10712">MAFINDQLSENHFKIEVRAVAHKIEFSDKEVLKTFKLDNANTARYMEKPISGFNLLEFERDNWQYVFSIDKKVSDRITPEILVQIANSIDF</sequence>
<dbReference type="RefSeq" id="WP_323692047.1">
    <property type="nucleotide sequence ID" value="NZ_CP116341.1"/>
</dbReference>